<organism evidence="3 4">
    <name type="scientific">Cyclostephanos tholiformis</name>
    <dbReference type="NCBI Taxonomy" id="382380"/>
    <lineage>
        <taxon>Eukaryota</taxon>
        <taxon>Sar</taxon>
        <taxon>Stramenopiles</taxon>
        <taxon>Ochrophyta</taxon>
        <taxon>Bacillariophyta</taxon>
        <taxon>Coscinodiscophyceae</taxon>
        <taxon>Thalassiosirophycidae</taxon>
        <taxon>Stephanodiscales</taxon>
        <taxon>Stephanodiscaceae</taxon>
        <taxon>Cyclostephanos</taxon>
    </lineage>
</organism>
<evidence type="ECO:0000313" key="3">
    <source>
        <dbReference type="EMBL" id="KAL3823804.1"/>
    </source>
</evidence>
<dbReference type="Proteomes" id="UP001530377">
    <property type="component" value="Unassembled WGS sequence"/>
</dbReference>
<dbReference type="PANTHER" id="PTHR10067">
    <property type="entry name" value="PHOSPHATIDYLSERINE DECARBOXYLASE"/>
    <property type="match status" value="1"/>
</dbReference>
<name>A0ABD3SGU9_9STRA</name>
<evidence type="ECO:0000256" key="2">
    <source>
        <dbReference type="ARBA" id="ARBA00023239"/>
    </source>
</evidence>
<evidence type="ECO:0000313" key="4">
    <source>
        <dbReference type="Proteomes" id="UP001530377"/>
    </source>
</evidence>
<accession>A0ABD3SGU9</accession>
<dbReference type="AlphaFoldDB" id="A0ABD3SGU9"/>
<evidence type="ECO:0000256" key="1">
    <source>
        <dbReference type="ARBA" id="ARBA00022793"/>
    </source>
</evidence>
<comment type="caution">
    <text evidence="3">The sequence shown here is derived from an EMBL/GenBank/DDBJ whole genome shotgun (WGS) entry which is preliminary data.</text>
</comment>
<dbReference type="PANTHER" id="PTHR10067:SF6">
    <property type="entry name" value="PHOSPHATIDYLSERINE DECARBOXYLASE PROENZYME, MITOCHONDRIAL"/>
    <property type="match status" value="1"/>
</dbReference>
<proteinExistence type="predicted"/>
<gene>
    <name evidence="3" type="ORF">ACHAXA_011591</name>
</gene>
<keyword evidence="2" id="KW-0456">Lyase</keyword>
<keyword evidence="1" id="KW-0210">Decarboxylase</keyword>
<dbReference type="EMBL" id="JALLPB020000029">
    <property type="protein sequence ID" value="KAL3823804.1"/>
    <property type="molecule type" value="Genomic_DNA"/>
</dbReference>
<dbReference type="InterPro" id="IPR003817">
    <property type="entry name" value="PS_Dcarbxylase"/>
</dbReference>
<evidence type="ECO:0008006" key="5">
    <source>
        <dbReference type="Google" id="ProtNLM"/>
    </source>
</evidence>
<protein>
    <recommendedName>
        <fullName evidence="5">Phosphatidylserine decarboxylase</fullName>
    </recommendedName>
</protein>
<keyword evidence="4" id="KW-1185">Reference proteome</keyword>
<dbReference type="GO" id="GO:0016831">
    <property type="term" value="F:carboxy-lyase activity"/>
    <property type="evidence" value="ECO:0007669"/>
    <property type="project" value="UniProtKB-KW"/>
</dbReference>
<sequence>MNLFSVGDLMARALLAVLPRRLSDRIKRNVSSLEIYVLRDGTTRCDEPRMTLFEGVFATLLFDMALFGTRNPLINGIIRSFTTIQNSWDRPFDNAGDATSSIDEFCSRLDIQRSPWIWERDAAEYASLNDFFSRAYAPRHHPELGHGRLVSPACCKILSYDSDESMRSMLVKGCDYDVGNIGLPASDLGAYGSNRVIIGYLSPRDYHRVHAPISGKCVHCNMEGIHSPSASVKFFGGKFNLLNENKRLVVVLEDEDSHDDEEPLRIALVIIGGVGVNTITYDEEMVGKSISKGQELSAFRAGGSAFALFTTKPMDIVQPLRMASERNLYVEVLVGETLAH</sequence>
<reference evidence="3 4" key="1">
    <citation type="submission" date="2024-10" db="EMBL/GenBank/DDBJ databases">
        <title>Updated reference genomes for cyclostephanoid diatoms.</title>
        <authorList>
            <person name="Roberts W.R."/>
            <person name="Alverson A.J."/>
        </authorList>
    </citation>
    <scope>NUCLEOTIDE SEQUENCE [LARGE SCALE GENOMIC DNA]</scope>
    <source>
        <strain evidence="3 4">AJA228-03</strain>
    </source>
</reference>
<dbReference type="Pfam" id="PF02666">
    <property type="entry name" value="PS_Dcarbxylase"/>
    <property type="match status" value="1"/>
</dbReference>